<keyword evidence="3 6" id="KW-0812">Transmembrane</keyword>
<feature type="transmembrane region" description="Helical" evidence="6">
    <location>
        <begin position="95"/>
        <end position="114"/>
    </location>
</feature>
<dbReference type="PANTHER" id="PTHR30250">
    <property type="entry name" value="PST FAMILY PREDICTED COLANIC ACID TRANSPORTER"/>
    <property type="match status" value="1"/>
</dbReference>
<feature type="transmembrane region" description="Helical" evidence="6">
    <location>
        <begin position="487"/>
        <end position="505"/>
    </location>
</feature>
<dbReference type="Proteomes" id="UP001646157">
    <property type="component" value="Unassembled WGS sequence"/>
</dbReference>
<evidence type="ECO:0000313" key="8">
    <source>
        <dbReference type="Proteomes" id="UP001646157"/>
    </source>
</evidence>
<evidence type="ECO:0000313" key="7">
    <source>
        <dbReference type="EMBL" id="MBM7588193.1"/>
    </source>
</evidence>
<feature type="transmembrane region" description="Helical" evidence="6">
    <location>
        <begin position="289"/>
        <end position="309"/>
    </location>
</feature>
<comment type="subcellular location">
    <subcellularLocation>
        <location evidence="1">Cell membrane</location>
        <topology evidence="1">Multi-pass membrane protein</topology>
    </subcellularLocation>
</comment>
<proteinExistence type="predicted"/>
<feature type="transmembrane region" description="Helical" evidence="6">
    <location>
        <begin position="233"/>
        <end position="257"/>
    </location>
</feature>
<dbReference type="CDD" id="cd13124">
    <property type="entry name" value="MATE_SpoVB_like"/>
    <property type="match status" value="1"/>
</dbReference>
<keyword evidence="2" id="KW-1003">Cell membrane</keyword>
<feature type="transmembrane region" description="Helical" evidence="6">
    <location>
        <begin position="52"/>
        <end position="74"/>
    </location>
</feature>
<dbReference type="InterPro" id="IPR002797">
    <property type="entry name" value="Polysacc_synth"/>
</dbReference>
<dbReference type="InterPro" id="IPR024923">
    <property type="entry name" value="PG_synth_SpoVB"/>
</dbReference>
<dbReference type="PIRSF" id="PIRSF038958">
    <property type="entry name" value="PG_synth_SpoVB"/>
    <property type="match status" value="1"/>
</dbReference>
<comment type="caution">
    <text evidence="7">The sequence shown here is derived from an EMBL/GenBank/DDBJ whole genome shotgun (WGS) entry which is preliminary data.</text>
</comment>
<evidence type="ECO:0000256" key="6">
    <source>
        <dbReference type="SAM" id="Phobius"/>
    </source>
</evidence>
<feature type="transmembrane region" description="Helical" evidence="6">
    <location>
        <begin position="361"/>
        <end position="383"/>
    </location>
</feature>
<feature type="transmembrane region" description="Helical" evidence="6">
    <location>
        <begin position="456"/>
        <end position="475"/>
    </location>
</feature>
<protein>
    <submittedName>
        <fullName evidence="7">O-antigen/teichoic acid export membrane protein</fullName>
    </submittedName>
</protein>
<evidence type="ECO:0000256" key="1">
    <source>
        <dbReference type="ARBA" id="ARBA00004651"/>
    </source>
</evidence>
<accession>A0ABS2NJZ4</accession>
<feature type="transmembrane region" description="Helical" evidence="6">
    <location>
        <begin position="192"/>
        <end position="213"/>
    </location>
</feature>
<feature type="transmembrane region" description="Helical" evidence="6">
    <location>
        <begin position="126"/>
        <end position="147"/>
    </location>
</feature>
<evidence type="ECO:0000256" key="2">
    <source>
        <dbReference type="ARBA" id="ARBA00022475"/>
    </source>
</evidence>
<feature type="transmembrane region" description="Helical" evidence="6">
    <location>
        <begin position="330"/>
        <end position="349"/>
    </location>
</feature>
<keyword evidence="5 6" id="KW-0472">Membrane</keyword>
<feature type="transmembrane region" description="Helical" evidence="6">
    <location>
        <begin position="168"/>
        <end position="186"/>
    </location>
</feature>
<dbReference type="Pfam" id="PF01943">
    <property type="entry name" value="Polysacc_synt"/>
    <property type="match status" value="1"/>
</dbReference>
<feature type="transmembrane region" description="Helical" evidence="6">
    <location>
        <begin position="417"/>
        <end position="435"/>
    </location>
</feature>
<name>A0ABS2NJZ4_9BACI</name>
<gene>
    <name evidence="7" type="ORF">JOC86_004788</name>
</gene>
<dbReference type="PANTHER" id="PTHR30250:SF29">
    <property type="entry name" value="POLYSACCHARIDE BIOSYNTHESIS PROTEIN C-TERMINAL DOMAIN-CONTAINING PROTEIN"/>
    <property type="match status" value="1"/>
</dbReference>
<dbReference type="InterPro" id="IPR050833">
    <property type="entry name" value="Poly_Biosynth_Transport"/>
</dbReference>
<keyword evidence="4 6" id="KW-1133">Transmembrane helix</keyword>
<feature type="transmembrane region" description="Helical" evidence="6">
    <location>
        <begin position="390"/>
        <end position="411"/>
    </location>
</feature>
<evidence type="ECO:0000256" key="4">
    <source>
        <dbReference type="ARBA" id="ARBA00022989"/>
    </source>
</evidence>
<reference evidence="7 8" key="1">
    <citation type="submission" date="2021-01" db="EMBL/GenBank/DDBJ databases">
        <title>Genomic Encyclopedia of Type Strains, Phase IV (KMG-IV): sequencing the most valuable type-strain genomes for metagenomic binning, comparative biology and taxonomic classification.</title>
        <authorList>
            <person name="Goeker M."/>
        </authorList>
    </citation>
    <scope>NUCLEOTIDE SEQUENCE [LARGE SCALE GENOMIC DNA]</scope>
    <source>
        <strain evidence="7 8">DSM 24834</strain>
    </source>
</reference>
<keyword evidence="8" id="KW-1185">Reference proteome</keyword>
<evidence type="ECO:0000256" key="5">
    <source>
        <dbReference type="ARBA" id="ARBA00023136"/>
    </source>
</evidence>
<organism evidence="7 8">
    <name type="scientific">Rossellomorea pakistanensis</name>
    <dbReference type="NCBI Taxonomy" id="992288"/>
    <lineage>
        <taxon>Bacteria</taxon>
        <taxon>Bacillati</taxon>
        <taxon>Bacillota</taxon>
        <taxon>Bacilli</taxon>
        <taxon>Bacillales</taxon>
        <taxon>Bacillaceae</taxon>
        <taxon>Rossellomorea</taxon>
    </lineage>
</organism>
<dbReference type="EMBL" id="JAFBDZ010000008">
    <property type="protein sequence ID" value="MBM7588193.1"/>
    <property type="molecule type" value="Genomic_DNA"/>
</dbReference>
<sequence>MPNDPSSKNFMKGAMILTISALLTKILSALYRVPFQNIVGDVGFYIYQQIYPIYGIVLALSTYGFPVIVSRMIAEKEGDHESVEVTTIIRSSFSFLLIISFIWFLLLFFGAPYLASMMGDEQLAPLIKVISVSFLILPFTSILRGIYQGKEDMLPTAVSQVTEQFIRVATILVFSTWLVYGGYSLYTVSLGALFGSLTGGMAGIFVLISFVWVRKDQLGTSFQSQKYSQMIKIWKTLFFQGTAICISGMLLVLLQFIDSLNVYMLLTQQGMEEELAKKLKGVYDRGQPFVQLGTVVATSLSLTLVPMITSAYKKKKLDLVKEKTQLALKVSLFVGFAASIGIMNIIVPMNTMLFKNAEGSGVIAVFCLAIMFSSMIITISGIFHGIGDIYYPAIVILSGVILKFILNLLLVPLLTTMGASVATILALTVITILLIKKLRHHFGFRLVDWDLYRKMVIAGAAMTIFLQLWCSLYFVTIEQGFHERTMAAIFSLTGVSAGAMVYIYITLKRNVFTYKELSILPFGEKLMSISKRMK</sequence>
<evidence type="ECO:0000256" key="3">
    <source>
        <dbReference type="ARBA" id="ARBA00022692"/>
    </source>
</evidence>